<feature type="chain" id="PRO_5020763089" evidence="1">
    <location>
        <begin position="24"/>
        <end position="964"/>
    </location>
</feature>
<protein>
    <submittedName>
        <fullName evidence="2">Uncharacterized protein</fullName>
    </submittedName>
</protein>
<keyword evidence="1" id="KW-0732">Signal</keyword>
<dbReference type="Proteomes" id="UP000290244">
    <property type="component" value="Chromosome"/>
</dbReference>
<reference evidence="2 3" key="1">
    <citation type="submission" date="2018-12" db="EMBL/GenBank/DDBJ databases">
        <title>Complete genome of Litorilituus sediminis.</title>
        <authorList>
            <person name="Liu A."/>
            <person name="Rong J."/>
        </authorList>
    </citation>
    <scope>NUCLEOTIDE SEQUENCE [LARGE SCALE GENOMIC DNA]</scope>
    <source>
        <strain evidence="2 3">JCM 17549</strain>
    </source>
</reference>
<dbReference type="InterPro" id="IPR011042">
    <property type="entry name" value="6-blade_b-propeller_TolB-like"/>
</dbReference>
<dbReference type="RefSeq" id="WP_130602290.1">
    <property type="nucleotide sequence ID" value="NZ_CP034759.1"/>
</dbReference>
<proteinExistence type="predicted"/>
<name>A0A4P6P4I1_9GAMM</name>
<evidence type="ECO:0000256" key="1">
    <source>
        <dbReference type="SAM" id="SignalP"/>
    </source>
</evidence>
<dbReference type="PANTHER" id="PTHR36842:SF1">
    <property type="entry name" value="PROTEIN TOLB"/>
    <property type="match status" value="1"/>
</dbReference>
<keyword evidence="3" id="KW-1185">Reference proteome</keyword>
<gene>
    <name evidence="2" type="ORF">EMK97_11465</name>
</gene>
<organism evidence="2 3">
    <name type="scientific">Litorilituus sediminis</name>
    <dbReference type="NCBI Taxonomy" id="718192"/>
    <lineage>
        <taxon>Bacteria</taxon>
        <taxon>Pseudomonadati</taxon>
        <taxon>Pseudomonadota</taxon>
        <taxon>Gammaproteobacteria</taxon>
        <taxon>Alteromonadales</taxon>
        <taxon>Colwelliaceae</taxon>
        <taxon>Litorilituus</taxon>
    </lineage>
</organism>
<dbReference type="KEGG" id="lsd:EMK97_11465"/>
<dbReference type="EMBL" id="CP034759">
    <property type="protein sequence ID" value="QBG36284.1"/>
    <property type="molecule type" value="Genomic_DNA"/>
</dbReference>
<dbReference type="Gene3D" id="2.120.10.30">
    <property type="entry name" value="TolB, C-terminal domain"/>
    <property type="match status" value="2"/>
</dbReference>
<dbReference type="OrthoDB" id="33879at2"/>
<feature type="signal peptide" evidence="1">
    <location>
        <begin position="1"/>
        <end position="23"/>
    </location>
</feature>
<evidence type="ECO:0000313" key="3">
    <source>
        <dbReference type="Proteomes" id="UP000290244"/>
    </source>
</evidence>
<evidence type="ECO:0000313" key="2">
    <source>
        <dbReference type="EMBL" id="QBG36284.1"/>
    </source>
</evidence>
<dbReference type="PANTHER" id="PTHR36842">
    <property type="entry name" value="PROTEIN TOLB HOMOLOG"/>
    <property type="match status" value="1"/>
</dbReference>
<dbReference type="AlphaFoldDB" id="A0A4P6P4I1"/>
<accession>A0A4P6P4I1</accession>
<dbReference type="SUPFAM" id="SSF82171">
    <property type="entry name" value="DPP6 N-terminal domain-like"/>
    <property type="match status" value="1"/>
</dbReference>
<sequence length="964" mass="109143">MKITNTLSAITLALSGLSLSSHAQLANNSDNWQTFETENFRVHYTENYKQWALSSARELEQVRKLVKQQQGRVLQEKVDAYIIDSYNSANGFAVPLSNKPYMALFTTPPLSDSIIANATSWQQILVLHEYVHLVHLAQQSRSKLRNNISNWFDIYEASQIKGERWVAEGYATLLESQMTGTGRLFNNQVEAILQQFARQGALPSYEQLSNADDNFMSGSMAYIVGVRYLTWLEENYGKETLDAVWTRWSAVKNRTFHQAFNGVFPDSAKNLYQRFVAEYTYKAMTKEAQFSSLDSKLWMDLTGYVDAPTLNPSGEQLAVVETEIKDGKAKVTLNIYSTKENTEKAKEFEKNTKELLAKDPLDIADKAPEVFKRKQLFTLNQTNQRGIKNPRWLNDDTIIFGSTSLNGKNEFHKDLIIWQLSNNQVTQLTRGENLRRFDIAPDGQSIIAERSRYGQSQLVRVSLADNNKGTVIEEITNASTNQVYDFPRFKPTNKPTESTELAYLVSTLNNKWALRVKDLNTNEELAIPLPTDYQYLSFPEWSKDGEYIYYVAGKHGMTKLYQYHIANNNLSAISSGEQAVTWPTLDKQNNLLHLAISANGPDIYQVNLAEVEKTAITNTTIKTNINKKQASKYLLADASMAVDETLGENSNYGVGPQEGTITLGESYYSASSSMFELGYKSGDILERFDWQVNISQDVFDNILSGYAGTVRWQGWPVKLLAHGYQFDLKTDKQYSDALAFGKIKEKGLFVEASYPFSYDTFAIDSFVQAKYQTLAKEDSYYLSAGFRQHWSLDKQTWGIKQSFTGQFMLGDQDNQASSYQGSNGSIDINGHFNNFGLGFSYTWAERSKDAGNILSLGGYTSTLMQNKAHLNKKLTPELAFYQQIGNDYQSYQAYIPFEFGQLFYRRHDMNEQEQIDSYGISGTVNGSFGFTGINNISLNLGIAQVNPENSKSETQGWIGLSHQW</sequence>